<feature type="transmembrane region" description="Helical" evidence="6">
    <location>
        <begin position="184"/>
        <end position="203"/>
    </location>
</feature>
<reference evidence="7 8" key="1">
    <citation type="journal article" date="2016" name="Nat. Commun.">
        <title>Thousands of microbial genomes shed light on interconnected biogeochemical processes in an aquifer system.</title>
        <authorList>
            <person name="Anantharaman K."/>
            <person name="Brown C.T."/>
            <person name="Hug L.A."/>
            <person name="Sharon I."/>
            <person name="Castelle C.J."/>
            <person name="Probst A.J."/>
            <person name="Thomas B.C."/>
            <person name="Singh A."/>
            <person name="Wilkins M.J."/>
            <person name="Karaoz U."/>
            <person name="Brodie E.L."/>
            <person name="Williams K.H."/>
            <person name="Hubbard S.S."/>
            <person name="Banfield J.F."/>
        </authorList>
    </citation>
    <scope>NUCLEOTIDE SEQUENCE [LARGE SCALE GENOMIC DNA]</scope>
</reference>
<dbReference type="Proteomes" id="UP000179381">
    <property type="component" value="Unassembled WGS sequence"/>
</dbReference>
<feature type="transmembrane region" description="Helical" evidence="6">
    <location>
        <begin position="243"/>
        <end position="266"/>
    </location>
</feature>
<evidence type="ECO:0000313" key="7">
    <source>
        <dbReference type="EMBL" id="OGI92546.1"/>
    </source>
</evidence>
<dbReference type="InterPro" id="IPR001046">
    <property type="entry name" value="NRAMP_fam"/>
</dbReference>
<evidence type="ECO:0000256" key="6">
    <source>
        <dbReference type="SAM" id="Phobius"/>
    </source>
</evidence>
<organism evidence="7 8">
    <name type="scientific">Candidatus Nomurabacteria bacterium RIFCSPLOWO2_01_FULL_46_18</name>
    <dbReference type="NCBI Taxonomy" id="1801783"/>
    <lineage>
        <taxon>Bacteria</taxon>
        <taxon>Candidatus Nomuraibacteriota</taxon>
    </lineage>
</organism>
<dbReference type="GO" id="GO:0005886">
    <property type="term" value="C:plasma membrane"/>
    <property type="evidence" value="ECO:0007669"/>
    <property type="project" value="TreeGrafter"/>
</dbReference>
<feature type="transmembrane region" description="Helical" evidence="6">
    <location>
        <begin position="82"/>
        <end position="100"/>
    </location>
</feature>
<name>A0A1F6XEL6_9BACT</name>
<feature type="transmembrane region" description="Helical" evidence="6">
    <location>
        <begin position="286"/>
        <end position="312"/>
    </location>
</feature>
<feature type="transmembrane region" description="Helical" evidence="6">
    <location>
        <begin position="147"/>
        <end position="164"/>
    </location>
</feature>
<evidence type="ECO:0000256" key="5">
    <source>
        <dbReference type="ARBA" id="ARBA00023136"/>
    </source>
</evidence>
<comment type="caution">
    <text evidence="7">The sequence shown here is derived from an EMBL/GenBank/DDBJ whole genome shotgun (WGS) entry which is preliminary data.</text>
</comment>
<keyword evidence="4 6" id="KW-1133">Transmembrane helix</keyword>
<dbReference type="Pfam" id="PF01566">
    <property type="entry name" value="Nramp"/>
    <property type="match status" value="1"/>
</dbReference>
<keyword evidence="2" id="KW-0813">Transport</keyword>
<dbReference type="AlphaFoldDB" id="A0A1F6XEL6"/>
<evidence type="ECO:0000256" key="3">
    <source>
        <dbReference type="ARBA" id="ARBA00022692"/>
    </source>
</evidence>
<keyword evidence="3 6" id="KW-0812">Transmembrane</keyword>
<keyword evidence="5 6" id="KW-0472">Membrane</keyword>
<gene>
    <name evidence="7" type="ORF">A2933_00945</name>
</gene>
<evidence type="ECO:0000256" key="2">
    <source>
        <dbReference type="ARBA" id="ARBA00022448"/>
    </source>
</evidence>
<sequence length="420" mass="45735">MKPLKEYWKILGPGLTTGAADDDPSGIATYSQLGAARGTGLIWLSLFTYPLMGVVQEMCARIGLATGVGLAANIKRHYPRKILFFCATLLLFANVFNIGANLGAMAEGTKLIFPGANFVFLVIGFAALSLGLQIFASYKGYSKGLKYLALILFAYIFSALMVKMDWGEVLWHTIIPTISFTKDEIILICAALGATISPFLFFWQTSQEVEEQILKGEKTEAQRRALTRPEDIRKMRTDIWSGMFLSNLVMFFIIAASAATLFKGGITNIATAADAALALRPLAGDFSYLLFTLGILGTGFLSIPILAGSASYAISESFGWKEGLYRKIKEATAFYGVIILAMALGIVFNFIGLDPIRALIYAAILNGIISPVILFFIVRLSARADVMGEYKNKKTGNFFGWLSLGIMSLVSITAIVFLLL</sequence>
<feature type="transmembrane region" description="Helical" evidence="6">
    <location>
        <begin position="358"/>
        <end position="378"/>
    </location>
</feature>
<proteinExistence type="predicted"/>
<evidence type="ECO:0000313" key="8">
    <source>
        <dbReference type="Proteomes" id="UP000179381"/>
    </source>
</evidence>
<comment type="subcellular location">
    <subcellularLocation>
        <location evidence="1">Membrane</location>
        <topology evidence="1">Multi-pass membrane protein</topology>
    </subcellularLocation>
</comment>
<accession>A0A1F6XEL6</accession>
<dbReference type="GO" id="GO:0015086">
    <property type="term" value="F:cadmium ion transmembrane transporter activity"/>
    <property type="evidence" value="ECO:0007669"/>
    <property type="project" value="TreeGrafter"/>
</dbReference>
<dbReference type="EMBL" id="MFVH01000007">
    <property type="protein sequence ID" value="OGI92546.1"/>
    <property type="molecule type" value="Genomic_DNA"/>
</dbReference>
<dbReference type="GO" id="GO:0005384">
    <property type="term" value="F:manganese ion transmembrane transporter activity"/>
    <property type="evidence" value="ECO:0007669"/>
    <property type="project" value="TreeGrafter"/>
</dbReference>
<dbReference type="PANTHER" id="PTHR11706:SF33">
    <property type="entry name" value="NATURAL RESISTANCE-ASSOCIATED MACROPHAGE PROTEIN 2"/>
    <property type="match status" value="1"/>
</dbReference>
<protein>
    <submittedName>
        <fullName evidence="7">Iron transporter</fullName>
    </submittedName>
</protein>
<evidence type="ECO:0000256" key="4">
    <source>
        <dbReference type="ARBA" id="ARBA00022989"/>
    </source>
</evidence>
<dbReference type="GO" id="GO:0034755">
    <property type="term" value="P:iron ion transmembrane transport"/>
    <property type="evidence" value="ECO:0007669"/>
    <property type="project" value="TreeGrafter"/>
</dbReference>
<feature type="transmembrane region" description="Helical" evidence="6">
    <location>
        <begin position="112"/>
        <end position="135"/>
    </location>
</feature>
<feature type="transmembrane region" description="Helical" evidence="6">
    <location>
        <begin position="398"/>
        <end position="419"/>
    </location>
</feature>
<dbReference type="PANTHER" id="PTHR11706">
    <property type="entry name" value="SOLUTE CARRIER PROTEIN FAMILY 11 MEMBER"/>
    <property type="match status" value="1"/>
</dbReference>
<feature type="transmembrane region" description="Helical" evidence="6">
    <location>
        <begin position="333"/>
        <end position="352"/>
    </location>
</feature>
<evidence type="ECO:0000256" key="1">
    <source>
        <dbReference type="ARBA" id="ARBA00004141"/>
    </source>
</evidence>